<dbReference type="CDD" id="cd03684">
    <property type="entry name" value="ClC_3_like"/>
    <property type="match status" value="1"/>
</dbReference>
<feature type="transmembrane region" description="Helical" evidence="9">
    <location>
        <begin position="845"/>
        <end position="862"/>
    </location>
</feature>
<dbReference type="InterPro" id="IPR014743">
    <property type="entry name" value="Cl-channel_core"/>
</dbReference>
<dbReference type="OrthoDB" id="431497at2759"/>
<dbReference type="SUPFAM" id="SSF81340">
    <property type="entry name" value="Clc chloride channel"/>
    <property type="match status" value="1"/>
</dbReference>
<name>A0A1E3HR13_9TREE</name>
<keyword evidence="6 9" id="KW-0472">Membrane</keyword>
<keyword evidence="2 9" id="KW-0813">Transport</keyword>
<keyword evidence="4 9" id="KW-1133">Transmembrane helix</keyword>
<keyword evidence="5 9" id="KW-0406">Ion transport</keyword>
<accession>A0A1E3HR13</accession>
<feature type="transmembrane region" description="Helical" evidence="9">
    <location>
        <begin position="553"/>
        <end position="574"/>
    </location>
</feature>
<evidence type="ECO:0000259" key="11">
    <source>
        <dbReference type="PROSITE" id="PS51371"/>
    </source>
</evidence>
<evidence type="ECO:0000256" key="3">
    <source>
        <dbReference type="ARBA" id="ARBA00022692"/>
    </source>
</evidence>
<feature type="region of interest" description="Disordered" evidence="10">
    <location>
        <begin position="217"/>
        <end position="343"/>
    </location>
</feature>
<evidence type="ECO:0000256" key="4">
    <source>
        <dbReference type="ARBA" id="ARBA00022989"/>
    </source>
</evidence>
<reference evidence="12 13" key="1">
    <citation type="submission" date="2016-06" db="EMBL/GenBank/DDBJ databases">
        <title>Evolution of pathogenesis and genome organization in the Tremellales.</title>
        <authorList>
            <person name="Cuomo C."/>
            <person name="Litvintseva A."/>
            <person name="Heitman J."/>
            <person name="Chen Y."/>
            <person name="Sun S."/>
            <person name="Springer D."/>
            <person name="Dromer F."/>
            <person name="Young S."/>
            <person name="Zeng Q."/>
            <person name="Chapman S."/>
            <person name="Gujja S."/>
            <person name="Saif S."/>
            <person name="Birren B."/>
        </authorList>
    </citation>
    <scope>NUCLEOTIDE SEQUENCE [LARGE SCALE GENOMIC DNA]</scope>
    <source>
        <strain evidence="12 13">CBS 6039</strain>
    </source>
</reference>
<evidence type="ECO:0000256" key="8">
    <source>
        <dbReference type="PROSITE-ProRule" id="PRU00703"/>
    </source>
</evidence>
<feature type="transmembrane region" description="Helical" evidence="9">
    <location>
        <begin position="967"/>
        <end position="986"/>
    </location>
</feature>
<comment type="subcellular location">
    <subcellularLocation>
        <location evidence="1 9">Membrane</location>
        <topology evidence="1 9">Multi-pass membrane protein</topology>
    </subcellularLocation>
</comment>
<keyword evidence="7 9" id="KW-0868">Chloride</keyword>
<feature type="compositionally biased region" description="Polar residues" evidence="10">
    <location>
        <begin position="122"/>
        <end position="138"/>
    </location>
</feature>
<feature type="transmembrane region" description="Helical" evidence="9">
    <location>
        <begin position="897"/>
        <end position="921"/>
    </location>
</feature>
<protein>
    <recommendedName>
        <fullName evidence="9">Chloride channel protein</fullName>
    </recommendedName>
</protein>
<evidence type="ECO:0000256" key="7">
    <source>
        <dbReference type="ARBA" id="ARBA00023214"/>
    </source>
</evidence>
<feature type="transmembrane region" description="Helical" evidence="9">
    <location>
        <begin position="461"/>
        <end position="482"/>
    </location>
</feature>
<evidence type="ECO:0000256" key="5">
    <source>
        <dbReference type="ARBA" id="ARBA00023065"/>
    </source>
</evidence>
<keyword evidence="8" id="KW-0129">CBS domain</keyword>
<feature type="region of interest" description="Disordered" evidence="10">
    <location>
        <begin position="582"/>
        <end position="616"/>
    </location>
</feature>
<dbReference type="EMBL" id="AWGJ01000006">
    <property type="protein sequence ID" value="ODN78803.1"/>
    <property type="molecule type" value="Genomic_DNA"/>
</dbReference>
<dbReference type="GO" id="GO:0005769">
    <property type="term" value="C:early endosome"/>
    <property type="evidence" value="ECO:0007669"/>
    <property type="project" value="TreeGrafter"/>
</dbReference>
<dbReference type="InterPro" id="IPR000644">
    <property type="entry name" value="CBS_dom"/>
</dbReference>
<feature type="compositionally biased region" description="Polar residues" evidence="10">
    <location>
        <begin position="600"/>
        <end position="616"/>
    </location>
</feature>
<dbReference type="AlphaFoldDB" id="A0A1E3HR13"/>
<dbReference type="GO" id="GO:0005247">
    <property type="term" value="F:voltage-gated chloride channel activity"/>
    <property type="evidence" value="ECO:0007669"/>
    <property type="project" value="TreeGrafter"/>
</dbReference>
<feature type="compositionally biased region" description="Low complexity" evidence="10">
    <location>
        <begin position="225"/>
        <end position="242"/>
    </location>
</feature>
<dbReference type="FunFam" id="1.10.3080.10:FF:000013">
    <property type="entry name" value="Voltage-gated chloride channel (ClcA)"/>
    <property type="match status" value="1"/>
</dbReference>
<dbReference type="PRINTS" id="PR00762">
    <property type="entry name" value="CLCHANNEL"/>
</dbReference>
<evidence type="ECO:0000256" key="2">
    <source>
        <dbReference type="ARBA" id="ARBA00022448"/>
    </source>
</evidence>
<dbReference type="SMART" id="SM00116">
    <property type="entry name" value="CBS"/>
    <property type="match status" value="1"/>
</dbReference>
<dbReference type="GO" id="GO:0005794">
    <property type="term" value="C:Golgi apparatus"/>
    <property type="evidence" value="ECO:0007669"/>
    <property type="project" value="TreeGrafter"/>
</dbReference>
<comment type="similarity">
    <text evidence="9">Belongs to the chloride channel (TC 2.A.49) family.</text>
</comment>
<keyword evidence="13" id="KW-1185">Reference proteome</keyword>
<feature type="transmembrane region" description="Helical" evidence="9">
    <location>
        <begin position="927"/>
        <end position="946"/>
    </location>
</feature>
<gene>
    <name evidence="12" type="ORF">L202_04354</name>
</gene>
<evidence type="ECO:0000313" key="13">
    <source>
        <dbReference type="Proteomes" id="UP000094065"/>
    </source>
</evidence>
<dbReference type="Gene3D" id="1.10.3080.10">
    <property type="entry name" value="Clc chloride channel"/>
    <property type="match status" value="1"/>
</dbReference>
<dbReference type="PANTHER" id="PTHR45711">
    <property type="entry name" value="CHLORIDE CHANNEL PROTEIN"/>
    <property type="match status" value="1"/>
</dbReference>
<feature type="compositionally biased region" description="Polar residues" evidence="10">
    <location>
        <begin position="44"/>
        <end position="58"/>
    </location>
</feature>
<feature type="compositionally biased region" description="Low complexity" evidence="10">
    <location>
        <begin position="9"/>
        <end position="24"/>
    </location>
</feature>
<dbReference type="STRING" id="1295533.A0A1E3HR13"/>
<dbReference type="SUPFAM" id="SSF54631">
    <property type="entry name" value="CBS-domain pair"/>
    <property type="match status" value="1"/>
</dbReference>
<keyword evidence="3 9" id="KW-0812">Transmembrane</keyword>
<evidence type="ECO:0000256" key="6">
    <source>
        <dbReference type="ARBA" id="ARBA00023136"/>
    </source>
</evidence>
<feature type="compositionally biased region" description="Low complexity" evidence="10">
    <location>
        <begin position="180"/>
        <end position="193"/>
    </location>
</feature>
<feature type="transmembrane region" description="Helical" evidence="9">
    <location>
        <begin position="992"/>
        <end position="1016"/>
    </location>
</feature>
<dbReference type="RefSeq" id="XP_018993849.1">
    <property type="nucleotide sequence ID" value="XM_019138412.1"/>
</dbReference>
<evidence type="ECO:0000256" key="10">
    <source>
        <dbReference type="SAM" id="MobiDB-lite"/>
    </source>
</evidence>
<feature type="compositionally biased region" description="Low complexity" evidence="10">
    <location>
        <begin position="104"/>
        <end position="119"/>
    </location>
</feature>
<evidence type="ECO:0000256" key="1">
    <source>
        <dbReference type="ARBA" id="ARBA00004141"/>
    </source>
</evidence>
<feature type="compositionally biased region" description="Low complexity" evidence="10">
    <location>
        <begin position="261"/>
        <end position="274"/>
    </location>
</feature>
<evidence type="ECO:0000256" key="9">
    <source>
        <dbReference type="RuleBase" id="RU361221"/>
    </source>
</evidence>
<feature type="compositionally biased region" description="Polar residues" evidence="10">
    <location>
        <begin position="287"/>
        <end position="296"/>
    </location>
</feature>
<dbReference type="GO" id="GO:0005886">
    <property type="term" value="C:plasma membrane"/>
    <property type="evidence" value="ECO:0007669"/>
    <property type="project" value="TreeGrafter"/>
</dbReference>
<evidence type="ECO:0000313" key="12">
    <source>
        <dbReference type="EMBL" id="ODN78803.1"/>
    </source>
</evidence>
<dbReference type="Pfam" id="PF00654">
    <property type="entry name" value="Voltage_CLC"/>
    <property type="match status" value="1"/>
</dbReference>
<comment type="caution">
    <text evidence="12">The sequence shown here is derived from an EMBL/GenBank/DDBJ whole genome shotgun (WGS) entry which is preliminary data.</text>
</comment>
<dbReference type="PANTHER" id="PTHR45711:SF6">
    <property type="entry name" value="CHLORIDE CHANNEL PROTEIN"/>
    <property type="match status" value="1"/>
</dbReference>
<feature type="region of interest" description="Disordered" evidence="10">
    <location>
        <begin position="1"/>
        <end position="205"/>
    </location>
</feature>
<feature type="transmembrane region" description="Helical" evidence="9">
    <location>
        <begin position="804"/>
        <end position="825"/>
    </location>
</feature>
<dbReference type="InterPro" id="IPR046342">
    <property type="entry name" value="CBS_dom_sf"/>
</dbReference>
<feature type="transmembrane region" description="Helical" evidence="9">
    <location>
        <begin position="730"/>
        <end position="753"/>
    </location>
</feature>
<dbReference type="GeneID" id="30155663"/>
<dbReference type="PROSITE" id="PS51371">
    <property type="entry name" value="CBS"/>
    <property type="match status" value="1"/>
</dbReference>
<feature type="domain" description="CBS" evidence="11">
    <location>
        <begin position="1195"/>
        <end position="1253"/>
    </location>
</feature>
<organism evidence="12 13">
    <name type="scientific">Cryptococcus amylolentus CBS 6039</name>
    <dbReference type="NCBI Taxonomy" id="1295533"/>
    <lineage>
        <taxon>Eukaryota</taxon>
        <taxon>Fungi</taxon>
        <taxon>Dikarya</taxon>
        <taxon>Basidiomycota</taxon>
        <taxon>Agaricomycotina</taxon>
        <taxon>Tremellomycetes</taxon>
        <taxon>Tremellales</taxon>
        <taxon>Cryptococcaceae</taxon>
        <taxon>Cryptococcus</taxon>
    </lineage>
</organism>
<feature type="compositionally biased region" description="Gly residues" evidence="10">
    <location>
        <begin position="317"/>
        <end position="329"/>
    </location>
</feature>
<sequence length="1253" mass="133906">MPEQRQQDTAPPASTPMSSSSIATVKPTRPPSTASLRHQHRAQPSRSSTQANQPTATGSSVSRSHSHSRRQSLDTFVLDSQPPSPITYFPNPSTFVNPTEPVYSTPSATNSTSTSPTASIMPISTDSEEPTSTISNAPAGSMAPLRTPRLNPAPNANPNTMLGLDVGAPSPRVASRQQNASNTGTGSSSSSNAMEQARRKGSSRVFSTPVAGYAATHPNIGLGLGPTPSRNGSGSTSSTIGLGQPGDGPLASPRRISTSRPFQHPPQSAHPSSSGGLGLPSHEAYYSASQPASATTPRFRDKYTSRGGKGHQHTSSLGGGHPSSGGYGALGHSRDPGSGLAPGVSGLAAHSGYANNGVLNSPFLSPKGSVMQKLRKRASAVGLGLGRPDNYDEAALVRREDEEMLEDTEGERANGTRVWYSSYVTIDWIHDAIKESSRVRRLRHMASRSIRGKILNSWDRFQGWLVVTLVGIITALIAFLIVRAEMAFFDLKEGFCATSWGTAKRFCCAPRHQSPGSDGGEDECTDWVEWGEFFNPGEKGGPDGAWTYGGPEFMAYAAVAMILAIIASCMTVYLSSSEHHTTSKDSTFLQPPSRAPTAKHSVTSSPTKPNHSNLNSNQLANERQPLLDAITNEPPTPLLESAPEPSRKVMFYAAGSGIPEIKTILSGFVIHGYLGGWTLITKSVGLALSVASGLSLGKEGPLVHISSCVGNIVSRLFIKYECNEAKRREILSAACAAGVAVAFGAPVGGVLFSLEEVSYYFPSKVMWRSFWCAAIAAITLKALNPFGNGSLVLFAVSYTKEYHYWEYAVFVVLGIFGGLYGAVFARLNIIWSKHVRNGTWLKRHPIIEVLLVVLLTTIVSFTNPYTRMGGTELVAALFEECKPSSTSGLCVNHPHQIAAVIWEVFMALLIKGVLTIVTFGIKVPAGIFIPSLAVGACFGRIVGHALEYIEFTNPDLSIFDVCRDTDCVVPGLYAMVGAAATLAGVTRTTVSLAVIMFELTSTLNYVVPVMLGVLIAKTVADGLEKKGIYDLVIDLNQLPYLDSKNEYLWGSRRASTVADRSTPHLRADKPHTVRSLTGKLLELVRLGLEDTGFPVLVKEVTSGGGNSGGGGLGLGLEGGVNSGRERSCLRVVGFLGINELEHALTELADDPDAAVNLVPDESPNTRTHSSAMSIFSFADSFLENANNPYDLSRYIDQAPITVQIHSPLELVQQLFVKLGVRQIIVVNSRGVFQGVITKKAWLSFLNELEEGHE</sequence>
<proteinExistence type="inferred from homology"/>
<dbReference type="Proteomes" id="UP000094065">
    <property type="component" value="Unassembled WGS sequence"/>
</dbReference>
<dbReference type="InterPro" id="IPR001807">
    <property type="entry name" value="ClC"/>
</dbReference>
<feature type="transmembrane region" description="Helical" evidence="9">
    <location>
        <begin position="765"/>
        <end position="783"/>
    </location>
</feature>